<dbReference type="InterPro" id="IPR013391">
    <property type="entry name" value="T3SS_HrpB2"/>
</dbReference>
<dbReference type="EMBL" id="JAURTK010000010">
    <property type="protein sequence ID" value="MDP9650485.1"/>
    <property type="molecule type" value="Genomic_DNA"/>
</dbReference>
<dbReference type="GeneID" id="97038130"/>
<evidence type="ECO:0000313" key="3">
    <source>
        <dbReference type="Proteomes" id="UP001229486"/>
    </source>
</evidence>
<accession>A0AB73IKD8</accession>
<dbReference type="AlphaFoldDB" id="A0AB73IKD8"/>
<organism evidence="2 3">
    <name type="scientific">Paraburkholderia caledonica</name>
    <dbReference type="NCBI Taxonomy" id="134536"/>
    <lineage>
        <taxon>Bacteria</taxon>
        <taxon>Pseudomonadati</taxon>
        <taxon>Pseudomonadota</taxon>
        <taxon>Betaproteobacteria</taxon>
        <taxon>Burkholderiales</taxon>
        <taxon>Burkholderiaceae</taxon>
        <taxon>Paraburkholderia</taxon>
    </lineage>
</organism>
<dbReference type="RefSeq" id="WP_020070016.1">
    <property type="nucleotide sequence ID" value="NZ_JAURTK010000010.1"/>
</dbReference>
<dbReference type="Pfam" id="PF09487">
    <property type="entry name" value="HrpB2"/>
    <property type="match status" value="1"/>
</dbReference>
<reference evidence="2" key="1">
    <citation type="submission" date="2023-07" db="EMBL/GenBank/DDBJ databases">
        <title>Sorghum-associated microbial communities from plants grown in Nebraska, USA.</title>
        <authorList>
            <person name="Schachtman D."/>
        </authorList>
    </citation>
    <scope>NUCLEOTIDE SEQUENCE</scope>
    <source>
        <strain evidence="2">DS1061</strain>
    </source>
</reference>
<proteinExistence type="predicted"/>
<evidence type="ECO:0000313" key="2">
    <source>
        <dbReference type="EMBL" id="MDP9650485.1"/>
    </source>
</evidence>
<sequence length="130" mass="13551">MSLSISNDSVAKAISEAFKTGNGAETPGADSAAKFQALMQQERVAPDQGGAHAANDKLVEAISHEDGQMEAALKEVAQFGQQSSSMAPTEAIAKASEVALNLSMVQFDFQAKMAVVTSSKSSAETLMKNQ</sequence>
<comment type="caution">
    <text evidence="2">The sequence shown here is derived from an EMBL/GenBank/DDBJ whole genome shotgun (WGS) entry which is preliminary data.</text>
</comment>
<name>A0AB73IKD8_9BURK</name>
<evidence type="ECO:0000256" key="1">
    <source>
        <dbReference type="SAM" id="MobiDB-lite"/>
    </source>
</evidence>
<protein>
    <submittedName>
        <fullName evidence="2">Type III secretion inner rod protein HrpB2</fullName>
    </submittedName>
</protein>
<feature type="region of interest" description="Disordered" evidence="1">
    <location>
        <begin position="20"/>
        <end position="53"/>
    </location>
</feature>
<gene>
    <name evidence="2" type="ORF">J2793_005958</name>
</gene>
<dbReference type="Proteomes" id="UP001229486">
    <property type="component" value="Unassembled WGS sequence"/>
</dbReference>